<gene>
    <name evidence="2" type="ORF">TNCT_556051</name>
</gene>
<name>A0A8X6GVR6_TRICU</name>
<dbReference type="EMBL" id="BMAO01013741">
    <property type="protein sequence ID" value="GFQ90733.1"/>
    <property type="molecule type" value="Genomic_DNA"/>
</dbReference>
<organism evidence="2 3">
    <name type="scientific">Trichonephila clavata</name>
    <name type="common">Joro spider</name>
    <name type="synonym">Nephila clavata</name>
    <dbReference type="NCBI Taxonomy" id="2740835"/>
    <lineage>
        <taxon>Eukaryota</taxon>
        <taxon>Metazoa</taxon>
        <taxon>Ecdysozoa</taxon>
        <taxon>Arthropoda</taxon>
        <taxon>Chelicerata</taxon>
        <taxon>Arachnida</taxon>
        <taxon>Araneae</taxon>
        <taxon>Araneomorphae</taxon>
        <taxon>Entelegynae</taxon>
        <taxon>Araneoidea</taxon>
        <taxon>Nephilidae</taxon>
        <taxon>Trichonephila</taxon>
    </lineage>
</organism>
<feature type="region of interest" description="Disordered" evidence="1">
    <location>
        <begin position="62"/>
        <end position="111"/>
    </location>
</feature>
<keyword evidence="3" id="KW-1185">Reference proteome</keyword>
<accession>A0A8X6GVR6</accession>
<comment type="caution">
    <text evidence="2">The sequence shown here is derived from an EMBL/GenBank/DDBJ whole genome shotgun (WGS) entry which is preliminary data.</text>
</comment>
<sequence>MLPPRKTRCSNSDFGIQFVPKDKISHRASIIIKAGLRERGERVSPKLFYISYQTFQKEETFRMTSEKTGKTSSREVRSKRKILSQKSGDREKLHSSIACNPVSHRRRANDA</sequence>
<dbReference type="OrthoDB" id="10415747at2759"/>
<proteinExistence type="predicted"/>
<protein>
    <submittedName>
        <fullName evidence="2">Uncharacterized protein</fullName>
    </submittedName>
</protein>
<dbReference type="AlphaFoldDB" id="A0A8X6GVR6"/>
<dbReference type="Proteomes" id="UP000887116">
    <property type="component" value="Unassembled WGS sequence"/>
</dbReference>
<feature type="compositionally biased region" description="Basic and acidic residues" evidence="1">
    <location>
        <begin position="62"/>
        <end position="76"/>
    </location>
</feature>
<evidence type="ECO:0000256" key="1">
    <source>
        <dbReference type="SAM" id="MobiDB-lite"/>
    </source>
</evidence>
<evidence type="ECO:0000313" key="3">
    <source>
        <dbReference type="Proteomes" id="UP000887116"/>
    </source>
</evidence>
<reference evidence="2" key="1">
    <citation type="submission" date="2020-07" db="EMBL/GenBank/DDBJ databases">
        <title>Multicomponent nature underlies the extraordinary mechanical properties of spider dragline silk.</title>
        <authorList>
            <person name="Kono N."/>
            <person name="Nakamura H."/>
            <person name="Mori M."/>
            <person name="Yoshida Y."/>
            <person name="Ohtoshi R."/>
            <person name="Malay A.D."/>
            <person name="Moran D.A.P."/>
            <person name="Tomita M."/>
            <person name="Numata K."/>
            <person name="Arakawa K."/>
        </authorList>
    </citation>
    <scope>NUCLEOTIDE SEQUENCE</scope>
</reference>
<evidence type="ECO:0000313" key="2">
    <source>
        <dbReference type="EMBL" id="GFQ90733.1"/>
    </source>
</evidence>